<keyword evidence="2" id="KW-1185">Reference proteome</keyword>
<accession>A0ACC3CA02</accession>
<protein>
    <submittedName>
        <fullName evidence="1">Uncharacterized protein</fullName>
    </submittedName>
</protein>
<reference evidence="1" key="1">
    <citation type="submission" date="2019-11" db="EMBL/GenBank/DDBJ databases">
        <title>Nori genome reveals adaptations in red seaweeds to the harsh intertidal environment.</title>
        <authorList>
            <person name="Wang D."/>
            <person name="Mao Y."/>
        </authorList>
    </citation>
    <scope>NUCLEOTIDE SEQUENCE</scope>
    <source>
        <tissue evidence="1">Gametophyte</tissue>
    </source>
</reference>
<gene>
    <name evidence="1" type="ORF">I4F81_009283</name>
</gene>
<proteinExistence type="predicted"/>
<dbReference type="EMBL" id="CM020619">
    <property type="protein sequence ID" value="KAK1866769.1"/>
    <property type="molecule type" value="Genomic_DNA"/>
</dbReference>
<name>A0ACC3CA02_PYRYE</name>
<evidence type="ECO:0000313" key="1">
    <source>
        <dbReference type="EMBL" id="KAK1866769.1"/>
    </source>
</evidence>
<evidence type="ECO:0000313" key="2">
    <source>
        <dbReference type="Proteomes" id="UP000798662"/>
    </source>
</evidence>
<comment type="caution">
    <text evidence="1">The sequence shown here is derived from an EMBL/GenBank/DDBJ whole genome shotgun (WGS) entry which is preliminary data.</text>
</comment>
<dbReference type="Proteomes" id="UP000798662">
    <property type="component" value="Chromosome 2"/>
</dbReference>
<organism evidence="1 2">
    <name type="scientific">Pyropia yezoensis</name>
    <name type="common">Susabi-nori</name>
    <name type="synonym">Porphyra yezoensis</name>
    <dbReference type="NCBI Taxonomy" id="2788"/>
    <lineage>
        <taxon>Eukaryota</taxon>
        <taxon>Rhodophyta</taxon>
        <taxon>Bangiophyceae</taxon>
        <taxon>Bangiales</taxon>
        <taxon>Bangiaceae</taxon>
        <taxon>Pyropia</taxon>
    </lineage>
</organism>
<sequence>MKTPPSRPARARRCAAGGPTRLGGSPPAAALATAGWGGGQTGPAGTSAAGGPAPPAPPPPLWPSLPIGPPRTGGRAAALPRRGTGGRHRRRAGRGTGGRRRLLLRVACRRTPASRRPSGVRRATGARRQVMARRATGARRRAAAAARQATGAPHRGWRRLAPTASTRPYCRRPRCRPCPRGPRPWVGGMVASLASGGYPAAAGCLWSRRPRRVGCPMCSGRPAGATGCGSSRAAWAAPAVPKAGGKAPPPTGGGARATRGGGEGALLSCGTCSSTPSCTGGVPQWMIRRCCCCGEREGNSGGWGDAWQRLHRRRPRGSPASGIQTCSLFFFSTTCPTLGRASSTPRGRVGRRRGVARARQSSRGSAAVAETQGLAIEWMRTFSWPWNASTRPQVINQTTGHTRTRWRERREERKGIEE</sequence>